<accession>A0AA37UGA1</accession>
<evidence type="ECO:0008006" key="4">
    <source>
        <dbReference type="Google" id="ProtNLM"/>
    </source>
</evidence>
<organism evidence="2 3">
    <name type="scientific">Arenivirga flava</name>
    <dbReference type="NCBI Taxonomy" id="1930060"/>
    <lineage>
        <taxon>Bacteria</taxon>
        <taxon>Bacillati</taxon>
        <taxon>Actinomycetota</taxon>
        <taxon>Actinomycetes</taxon>
        <taxon>Micrococcales</taxon>
        <taxon>Microbacteriaceae</taxon>
        <taxon>Arenivirga</taxon>
    </lineage>
</organism>
<keyword evidence="1" id="KW-1133">Transmembrane helix</keyword>
<dbReference type="Proteomes" id="UP001157160">
    <property type="component" value="Unassembled WGS sequence"/>
</dbReference>
<evidence type="ECO:0000313" key="2">
    <source>
        <dbReference type="EMBL" id="GMA28354.1"/>
    </source>
</evidence>
<reference evidence="2 3" key="1">
    <citation type="journal article" date="2014" name="Int. J. Syst. Evol. Microbiol.">
        <title>Complete genome sequence of Corynebacterium casei LMG S-19264T (=DSM 44701T), isolated from a smear-ripened cheese.</title>
        <authorList>
            <consortium name="US DOE Joint Genome Institute (JGI-PGF)"/>
            <person name="Walter F."/>
            <person name="Albersmeier A."/>
            <person name="Kalinowski J."/>
            <person name="Ruckert C."/>
        </authorList>
    </citation>
    <scope>NUCLEOTIDE SEQUENCE [LARGE SCALE GENOMIC DNA]</scope>
    <source>
        <strain evidence="2 3">NBRC 112289</strain>
    </source>
</reference>
<evidence type="ECO:0000256" key="1">
    <source>
        <dbReference type="SAM" id="Phobius"/>
    </source>
</evidence>
<feature type="transmembrane region" description="Helical" evidence="1">
    <location>
        <begin position="6"/>
        <end position="31"/>
    </location>
</feature>
<comment type="caution">
    <text evidence="2">The sequence shown here is derived from an EMBL/GenBank/DDBJ whole genome shotgun (WGS) entry which is preliminary data.</text>
</comment>
<protein>
    <recommendedName>
        <fullName evidence="4">Flotillin</fullName>
    </recommendedName>
</protein>
<gene>
    <name evidence="2" type="ORF">GCM10025874_16070</name>
</gene>
<sequence length="73" mass="7385">MDLLAAGGIGIAVIFAIGAAVIALIIVIVLIRAWYRVAKADEALVIVGKSQKNAQGDSSRITVITGGGAIVNP</sequence>
<name>A0AA37UGA1_9MICO</name>
<keyword evidence="3" id="KW-1185">Reference proteome</keyword>
<proteinExistence type="predicted"/>
<dbReference type="AlphaFoldDB" id="A0AA37UGA1"/>
<keyword evidence="1" id="KW-0812">Transmembrane</keyword>
<keyword evidence="1" id="KW-0472">Membrane</keyword>
<dbReference type="EMBL" id="BSUL01000001">
    <property type="protein sequence ID" value="GMA28354.1"/>
    <property type="molecule type" value="Genomic_DNA"/>
</dbReference>
<evidence type="ECO:0000313" key="3">
    <source>
        <dbReference type="Proteomes" id="UP001157160"/>
    </source>
</evidence>